<dbReference type="Pfam" id="PF03553">
    <property type="entry name" value="Na_H_antiporter"/>
    <property type="match status" value="2"/>
</dbReference>
<feature type="transmembrane region" description="Helical" evidence="6">
    <location>
        <begin position="76"/>
        <end position="97"/>
    </location>
</feature>
<feature type="transmembrane region" description="Helical" evidence="6">
    <location>
        <begin position="357"/>
        <end position="376"/>
    </location>
</feature>
<evidence type="ECO:0000313" key="8">
    <source>
        <dbReference type="EMBL" id="RDB54538.1"/>
    </source>
</evidence>
<comment type="caution">
    <text evidence="8">The sequence shown here is derived from an EMBL/GenBank/DDBJ whole genome shotgun (WGS) entry which is preliminary data.</text>
</comment>
<feature type="transmembrane region" description="Helical" evidence="6">
    <location>
        <begin position="521"/>
        <end position="540"/>
    </location>
</feature>
<keyword evidence="2" id="KW-1003">Cell membrane</keyword>
<evidence type="ECO:0000256" key="6">
    <source>
        <dbReference type="SAM" id="Phobius"/>
    </source>
</evidence>
<evidence type="ECO:0000256" key="4">
    <source>
        <dbReference type="ARBA" id="ARBA00022989"/>
    </source>
</evidence>
<feature type="transmembrane region" description="Helical" evidence="6">
    <location>
        <begin position="546"/>
        <end position="566"/>
    </location>
</feature>
<gene>
    <name evidence="8" type="ORF">C1881_10260</name>
</gene>
<dbReference type="PANTHER" id="PTHR43478">
    <property type="entry name" value="NA+/H+ ANTIPORTER-RELATED"/>
    <property type="match status" value="1"/>
</dbReference>
<dbReference type="RefSeq" id="WP_114616426.1">
    <property type="nucleotide sequence ID" value="NZ_PPTO01000029.1"/>
</dbReference>
<proteinExistence type="predicted"/>
<evidence type="ECO:0000259" key="7">
    <source>
        <dbReference type="Pfam" id="PF03553"/>
    </source>
</evidence>
<dbReference type="AlphaFoldDB" id="A0A369L9A7"/>
<evidence type="ECO:0000313" key="9">
    <source>
        <dbReference type="Proteomes" id="UP000253975"/>
    </source>
</evidence>
<feature type="domain" description="Na+/H+ antiporter NhaC-like C-terminal" evidence="7">
    <location>
        <begin position="189"/>
        <end position="240"/>
    </location>
</feature>
<feature type="transmembrane region" description="Helical" evidence="6">
    <location>
        <begin position="318"/>
        <end position="337"/>
    </location>
</feature>
<feature type="transmembrane region" description="Helical" evidence="6">
    <location>
        <begin position="162"/>
        <end position="183"/>
    </location>
</feature>
<keyword evidence="4 6" id="KW-1133">Transmembrane helix</keyword>
<organism evidence="8 9">
    <name type="scientific">Slackia isoflavoniconvertens</name>
    <dbReference type="NCBI Taxonomy" id="572010"/>
    <lineage>
        <taxon>Bacteria</taxon>
        <taxon>Bacillati</taxon>
        <taxon>Actinomycetota</taxon>
        <taxon>Coriobacteriia</taxon>
        <taxon>Eggerthellales</taxon>
        <taxon>Eggerthellaceae</taxon>
        <taxon>Slackia</taxon>
    </lineage>
</organism>
<dbReference type="InterPro" id="IPR018461">
    <property type="entry name" value="Na/H_Antiport_NhaC-like_C"/>
</dbReference>
<dbReference type="EMBL" id="PPTO01000029">
    <property type="protein sequence ID" value="RDB54538.1"/>
    <property type="molecule type" value="Genomic_DNA"/>
</dbReference>
<feature type="transmembrane region" description="Helical" evidence="6">
    <location>
        <begin position="117"/>
        <end position="141"/>
    </location>
</feature>
<feature type="transmembrane region" description="Helical" evidence="6">
    <location>
        <begin position="430"/>
        <end position="451"/>
    </location>
</feature>
<protein>
    <submittedName>
        <fullName evidence="8">Sodium:proton antiporter</fullName>
    </submittedName>
</protein>
<dbReference type="GO" id="GO:0005886">
    <property type="term" value="C:plasma membrane"/>
    <property type="evidence" value="ECO:0007669"/>
    <property type="project" value="UniProtKB-SubCell"/>
</dbReference>
<feature type="transmembrane region" description="Helical" evidence="6">
    <location>
        <begin position="38"/>
        <end position="64"/>
    </location>
</feature>
<reference evidence="8 9" key="1">
    <citation type="journal article" date="2018" name="Elife">
        <title>Discovery and characterization of a prevalent human gut bacterial enzyme sufficient for the inactivation of a family of plant toxins.</title>
        <authorList>
            <person name="Koppel N."/>
            <person name="Bisanz J.E."/>
            <person name="Pandelia M.E."/>
            <person name="Turnbaugh P.J."/>
            <person name="Balskus E.P."/>
        </authorList>
    </citation>
    <scope>NUCLEOTIDE SEQUENCE [LARGE SCALE GENOMIC DNA]</scope>
    <source>
        <strain evidence="8 9">OB21 GAM31</strain>
    </source>
</reference>
<evidence type="ECO:0000256" key="3">
    <source>
        <dbReference type="ARBA" id="ARBA00022692"/>
    </source>
</evidence>
<sequence length="573" mass="60051">MEGFALIDTGIWSIVPPLLALGLALLTKEVYSSLTIGVFVGMVIYTFTIDGVGFGSLVDAFCLVPQMMGEQIANNGALLLFLALLGALVVLIAIAGGSRAYGAWVSQHVKSARLARVMTAVLGILIFVDDYFNCLTVGAVMRPITDRFRMSHEKLAWLIDSSAAPVCIIAPVSSWAVAVGGYLGDDGFNLFVQSIPYNFYALATIVFVFFVAFIGLDFGPMKKAEEAAAKYGSAEAEEVAAANPGKIITHPDEVEGDTRLSVAVERTAAKIAAKNNPQTAQDLPATVIAEETELAEAFEANKAEAQFKGMEVSEKGKVFDLVVPILVLIVFSIWGMLYIGGFFEGVEFAAAVGENPVAGLCIGSFVALVVAAAMYLPRGLCTLQGYMEGVAEGVRSMVGAIMILVLAWSLGGVCRYMIGTGPFVSGFLNGLGISLTLLPFAIFLVAAFIGFSMGTSWGTIALILPIVVGVFDPSDPLFLVAIGATLGGAVYGDHISPISDTTILSSAGAECNHMAHVSTQIPYASIVFVSGAVGYVLAGIMGSPWIPLAVTIVLACVGFVVIAKIMNKKDAAA</sequence>
<feature type="transmembrane region" description="Helical" evidence="6">
    <location>
        <begin position="5"/>
        <end position="26"/>
    </location>
</feature>
<name>A0A369L9A7_9ACTN</name>
<feature type="domain" description="Na+/H+ antiporter NhaC-like C-terminal" evidence="7">
    <location>
        <begin position="307"/>
        <end position="540"/>
    </location>
</feature>
<dbReference type="Proteomes" id="UP000253975">
    <property type="component" value="Unassembled WGS sequence"/>
</dbReference>
<evidence type="ECO:0000256" key="2">
    <source>
        <dbReference type="ARBA" id="ARBA00022475"/>
    </source>
</evidence>
<comment type="subcellular location">
    <subcellularLocation>
        <location evidence="1">Cell membrane</location>
        <topology evidence="1">Multi-pass membrane protein</topology>
    </subcellularLocation>
</comment>
<feature type="transmembrane region" description="Helical" evidence="6">
    <location>
        <begin position="195"/>
        <end position="216"/>
    </location>
</feature>
<accession>A0A369L9A7</accession>
<evidence type="ECO:0000256" key="5">
    <source>
        <dbReference type="ARBA" id="ARBA00023136"/>
    </source>
</evidence>
<keyword evidence="5 6" id="KW-0472">Membrane</keyword>
<feature type="transmembrane region" description="Helical" evidence="6">
    <location>
        <begin position="397"/>
        <end position="418"/>
    </location>
</feature>
<evidence type="ECO:0000256" key="1">
    <source>
        <dbReference type="ARBA" id="ARBA00004651"/>
    </source>
</evidence>
<dbReference type="PANTHER" id="PTHR43478:SF1">
    <property type="entry name" value="NA+_H+ ANTIPORTER NHAC-LIKE C-TERMINAL DOMAIN-CONTAINING PROTEIN"/>
    <property type="match status" value="1"/>
</dbReference>
<keyword evidence="3 6" id="KW-0812">Transmembrane</keyword>